<protein>
    <submittedName>
        <fullName evidence="1">Uncharacterized protein</fullName>
    </submittedName>
</protein>
<comment type="caution">
    <text evidence="1">The sequence shown here is derived from an EMBL/GenBank/DDBJ whole genome shotgun (WGS) entry which is preliminary data.</text>
</comment>
<organism evidence="1 2">
    <name type="scientific">Orchesella cincta</name>
    <name type="common">Springtail</name>
    <name type="synonym">Podura cincta</name>
    <dbReference type="NCBI Taxonomy" id="48709"/>
    <lineage>
        <taxon>Eukaryota</taxon>
        <taxon>Metazoa</taxon>
        <taxon>Ecdysozoa</taxon>
        <taxon>Arthropoda</taxon>
        <taxon>Hexapoda</taxon>
        <taxon>Collembola</taxon>
        <taxon>Entomobryomorpha</taxon>
        <taxon>Entomobryoidea</taxon>
        <taxon>Orchesellidae</taxon>
        <taxon>Orchesellinae</taxon>
        <taxon>Orchesella</taxon>
    </lineage>
</organism>
<name>A0A1D2MGD4_ORCCI</name>
<dbReference type="Proteomes" id="UP000094527">
    <property type="component" value="Unassembled WGS sequence"/>
</dbReference>
<accession>A0A1D2MGD4</accession>
<evidence type="ECO:0000313" key="2">
    <source>
        <dbReference type="Proteomes" id="UP000094527"/>
    </source>
</evidence>
<dbReference type="SUPFAM" id="SSF46938">
    <property type="entry name" value="CRAL/TRIO N-terminal domain"/>
    <property type="match status" value="1"/>
</dbReference>
<proteinExistence type="predicted"/>
<evidence type="ECO:0000313" key="1">
    <source>
        <dbReference type="EMBL" id="ODM92033.1"/>
    </source>
</evidence>
<dbReference type="OrthoDB" id="75724at2759"/>
<keyword evidence="2" id="KW-1185">Reference proteome</keyword>
<dbReference type="AlphaFoldDB" id="A0A1D2MGD4"/>
<dbReference type="EMBL" id="LJIJ01001351">
    <property type="protein sequence ID" value="ODM92033.1"/>
    <property type="molecule type" value="Genomic_DNA"/>
</dbReference>
<sequence>MDTINEQDGIAEMRHLINDFLSSKQGSSKVREYISSVAQDDNRLRIYLNGRKYRANYAWDTLKRYAEVRFDEYPEHFLDESHDVGFKNCGNSEHAKIRDKLDDELLS</sequence>
<reference evidence="1 2" key="1">
    <citation type="journal article" date="2016" name="Genome Biol. Evol.">
        <title>Gene Family Evolution Reflects Adaptation to Soil Environmental Stressors in the Genome of the Collembolan Orchesella cincta.</title>
        <authorList>
            <person name="Faddeeva-Vakhrusheva A."/>
            <person name="Derks M.F."/>
            <person name="Anvar S.Y."/>
            <person name="Agamennone V."/>
            <person name="Suring W."/>
            <person name="Smit S."/>
            <person name="van Straalen N.M."/>
            <person name="Roelofs D."/>
        </authorList>
    </citation>
    <scope>NUCLEOTIDE SEQUENCE [LARGE SCALE GENOMIC DNA]</scope>
    <source>
        <tissue evidence="1">Mixed pool</tissue>
    </source>
</reference>
<dbReference type="InterPro" id="IPR036273">
    <property type="entry name" value="CRAL/TRIO_N_dom_sf"/>
</dbReference>
<gene>
    <name evidence="1" type="ORF">Ocin01_14649</name>
</gene>